<proteinExistence type="predicted"/>
<name>D0LQQ2_HALO1</name>
<reference evidence="2 3" key="1">
    <citation type="journal article" date="2010" name="Stand. Genomic Sci.">
        <title>Complete genome sequence of Haliangium ochraceum type strain (SMP-2).</title>
        <authorList>
            <consortium name="US DOE Joint Genome Institute (JGI-PGF)"/>
            <person name="Ivanova N."/>
            <person name="Daum C."/>
            <person name="Lang E."/>
            <person name="Abt B."/>
            <person name="Kopitz M."/>
            <person name="Saunders E."/>
            <person name="Lapidus A."/>
            <person name="Lucas S."/>
            <person name="Glavina Del Rio T."/>
            <person name="Nolan M."/>
            <person name="Tice H."/>
            <person name="Copeland A."/>
            <person name="Cheng J.F."/>
            <person name="Chen F."/>
            <person name="Bruce D."/>
            <person name="Goodwin L."/>
            <person name="Pitluck S."/>
            <person name="Mavromatis K."/>
            <person name="Pati A."/>
            <person name="Mikhailova N."/>
            <person name="Chen A."/>
            <person name="Palaniappan K."/>
            <person name="Land M."/>
            <person name="Hauser L."/>
            <person name="Chang Y.J."/>
            <person name="Jeffries C.D."/>
            <person name="Detter J.C."/>
            <person name="Brettin T."/>
            <person name="Rohde M."/>
            <person name="Goker M."/>
            <person name="Bristow J."/>
            <person name="Markowitz V."/>
            <person name="Eisen J.A."/>
            <person name="Hugenholtz P."/>
            <person name="Kyrpides N.C."/>
            <person name="Klenk H.P."/>
        </authorList>
    </citation>
    <scope>NUCLEOTIDE SEQUENCE [LARGE SCALE GENOMIC DNA]</scope>
    <source>
        <strain evidence="3">DSM 14365 / CIP 107738 / JCM 11303 / AJ 13395 / SMP-2</strain>
    </source>
</reference>
<feature type="region of interest" description="Disordered" evidence="1">
    <location>
        <begin position="45"/>
        <end position="68"/>
    </location>
</feature>
<accession>D0LQQ2</accession>
<dbReference type="HOGENOM" id="CLU_116205_0_0_7"/>
<dbReference type="RefSeq" id="WP_012826231.1">
    <property type="nucleotide sequence ID" value="NC_013440.1"/>
</dbReference>
<organism evidence="2 3">
    <name type="scientific">Haliangium ochraceum (strain DSM 14365 / JCM 11303 / SMP-2)</name>
    <dbReference type="NCBI Taxonomy" id="502025"/>
    <lineage>
        <taxon>Bacteria</taxon>
        <taxon>Pseudomonadati</taxon>
        <taxon>Myxococcota</taxon>
        <taxon>Polyangia</taxon>
        <taxon>Haliangiales</taxon>
        <taxon>Kofleriaceae</taxon>
        <taxon>Haliangium</taxon>
    </lineage>
</organism>
<feature type="compositionally biased region" description="Acidic residues" evidence="1">
    <location>
        <begin position="101"/>
        <end position="130"/>
    </location>
</feature>
<protein>
    <submittedName>
        <fullName evidence="2">Uncharacterized protein</fullName>
    </submittedName>
</protein>
<dbReference type="EMBL" id="CP001804">
    <property type="protein sequence ID" value="ACY13612.1"/>
    <property type="molecule type" value="Genomic_DNA"/>
</dbReference>
<feature type="region of interest" description="Disordered" evidence="1">
    <location>
        <begin position="101"/>
        <end position="194"/>
    </location>
</feature>
<feature type="compositionally biased region" description="Gly residues" evidence="1">
    <location>
        <begin position="132"/>
        <end position="146"/>
    </location>
</feature>
<gene>
    <name evidence="2" type="ordered locus">Hoch_1015</name>
</gene>
<evidence type="ECO:0000313" key="2">
    <source>
        <dbReference type="EMBL" id="ACY13612.1"/>
    </source>
</evidence>
<keyword evidence="3" id="KW-1185">Reference proteome</keyword>
<dbReference type="AlphaFoldDB" id="D0LQQ2"/>
<sequence length="194" mass="20417">MDTKPPIERSMYIELRTSLEMFRGDLVDLEALANASRDALDQLPFVPKGAKTDHDEAHPNPDPESALRSGRLDSLVCATASAAQSALVTCVKLIDWAYEYEPDDEDDDDDDMVPMDDIDDDDDDDDDDENGGSSGANGGGSNGSGRSGPPDDNGAGAASASVADEFANARPSRGGIVLDLPTRASTTDGPVDAR</sequence>
<dbReference type="Proteomes" id="UP000001880">
    <property type="component" value="Chromosome"/>
</dbReference>
<evidence type="ECO:0000313" key="3">
    <source>
        <dbReference type="Proteomes" id="UP000001880"/>
    </source>
</evidence>
<dbReference type="KEGG" id="hoh:Hoch_1015"/>
<evidence type="ECO:0000256" key="1">
    <source>
        <dbReference type="SAM" id="MobiDB-lite"/>
    </source>
</evidence>
<feature type="compositionally biased region" description="Basic and acidic residues" evidence="1">
    <location>
        <begin position="50"/>
        <end position="61"/>
    </location>
</feature>